<dbReference type="SUPFAM" id="SSF50494">
    <property type="entry name" value="Trypsin-like serine proteases"/>
    <property type="match status" value="1"/>
</dbReference>
<keyword evidence="3" id="KW-0378">Hydrolase</keyword>
<evidence type="ECO:0000313" key="4">
    <source>
        <dbReference type="Proteomes" id="UP000242474"/>
    </source>
</evidence>
<dbReference type="PANTHER" id="PTHR24271:SF50">
    <property type="match status" value="1"/>
</dbReference>
<dbReference type="OrthoDB" id="6380398at2759"/>
<name>A0A2G5B1Z6_COERN</name>
<keyword evidence="1" id="KW-1015">Disulfide bond</keyword>
<accession>A0A2G5B1Z6</accession>
<dbReference type="PRINTS" id="PR00722">
    <property type="entry name" value="CHYMOTRYPSIN"/>
</dbReference>
<evidence type="ECO:0000256" key="1">
    <source>
        <dbReference type="ARBA" id="ARBA00023157"/>
    </source>
</evidence>
<feature type="non-terminal residue" evidence="3">
    <location>
        <position position="154"/>
    </location>
</feature>
<dbReference type="SMART" id="SM00020">
    <property type="entry name" value="Tryp_SPc"/>
    <property type="match status" value="1"/>
</dbReference>
<dbReference type="InterPro" id="IPR001254">
    <property type="entry name" value="Trypsin_dom"/>
</dbReference>
<sequence length="154" mass="16416">IVLTAGHCIVDTSSTDLYDKSSFTVKFTHISEDDKAEAYAVSKVIPHPEFDLNTLKNDIALLILEDKVPDNVASVIKIYNDKVNNDALITAAGFGLTDPKNSSSIATDLMAVDLKLGTDDYCKGIYGNYNSKYLLCTDGTAGKDTCGGDSGGPL</sequence>
<protein>
    <submittedName>
        <fullName evidence="3">Trypsin-like serine protease</fullName>
    </submittedName>
</protein>
<dbReference type="InterPro" id="IPR001314">
    <property type="entry name" value="Peptidase_S1A"/>
</dbReference>
<dbReference type="Proteomes" id="UP000242474">
    <property type="component" value="Unassembled WGS sequence"/>
</dbReference>
<gene>
    <name evidence="3" type="ORF">COEREDRAFT_25967</name>
</gene>
<evidence type="ECO:0000259" key="2">
    <source>
        <dbReference type="PROSITE" id="PS50240"/>
    </source>
</evidence>
<dbReference type="Gene3D" id="2.40.10.10">
    <property type="entry name" value="Trypsin-like serine proteases"/>
    <property type="match status" value="2"/>
</dbReference>
<dbReference type="PROSITE" id="PS00134">
    <property type="entry name" value="TRYPSIN_HIS"/>
    <property type="match status" value="1"/>
</dbReference>
<keyword evidence="3" id="KW-0645">Protease</keyword>
<reference evidence="3 4" key="1">
    <citation type="journal article" date="2015" name="Genome Biol. Evol.">
        <title>Phylogenomic analyses indicate that early fungi evolved digesting cell walls of algal ancestors of land plants.</title>
        <authorList>
            <person name="Chang Y."/>
            <person name="Wang S."/>
            <person name="Sekimoto S."/>
            <person name="Aerts A.L."/>
            <person name="Choi C."/>
            <person name="Clum A."/>
            <person name="LaButti K.M."/>
            <person name="Lindquist E.A."/>
            <person name="Yee Ngan C."/>
            <person name="Ohm R.A."/>
            <person name="Salamov A.A."/>
            <person name="Grigoriev I.V."/>
            <person name="Spatafora J.W."/>
            <person name="Berbee M.L."/>
        </authorList>
    </citation>
    <scope>NUCLEOTIDE SEQUENCE [LARGE SCALE GENOMIC DNA]</scope>
    <source>
        <strain evidence="3 4">NRRL 1564</strain>
    </source>
</reference>
<proteinExistence type="predicted"/>
<dbReference type="GO" id="GO:0004252">
    <property type="term" value="F:serine-type endopeptidase activity"/>
    <property type="evidence" value="ECO:0007669"/>
    <property type="project" value="InterPro"/>
</dbReference>
<organism evidence="3 4">
    <name type="scientific">Coemansia reversa (strain ATCC 12441 / NRRL 1564)</name>
    <dbReference type="NCBI Taxonomy" id="763665"/>
    <lineage>
        <taxon>Eukaryota</taxon>
        <taxon>Fungi</taxon>
        <taxon>Fungi incertae sedis</taxon>
        <taxon>Zoopagomycota</taxon>
        <taxon>Kickxellomycotina</taxon>
        <taxon>Kickxellomycetes</taxon>
        <taxon>Kickxellales</taxon>
        <taxon>Kickxellaceae</taxon>
        <taxon>Coemansia</taxon>
    </lineage>
</organism>
<dbReference type="EMBL" id="KZ303550">
    <property type="protein sequence ID" value="PIA13043.1"/>
    <property type="molecule type" value="Genomic_DNA"/>
</dbReference>
<dbReference type="GO" id="GO:0006508">
    <property type="term" value="P:proteolysis"/>
    <property type="evidence" value="ECO:0007669"/>
    <property type="project" value="UniProtKB-KW"/>
</dbReference>
<dbReference type="InterPro" id="IPR043504">
    <property type="entry name" value="Peptidase_S1_PA_chymotrypsin"/>
</dbReference>
<dbReference type="AlphaFoldDB" id="A0A2G5B1Z6"/>
<dbReference type="PANTHER" id="PTHR24271">
    <property type="entry name" value="KALLIKREIN-RELATED"/>
    <property type="match status" value="1"/>
</dbReference>
<dbReference type="InterPro" id="IPR009003">
    <property type="entry name" value="Peptidase_S1_PA"/>
</dbReference>
<evidence type="ECO:0000313" key="3">
    <source>
        <dbReference type="EMBL" id="PIA13043.1"/>
    </source>
</evidence>
<keyword evidence="4" id="KW-1185">Reference proteome</keyword>
<dbReference type="STRING" id="763665.A0A2G5B1Z6"/>
<dbReference type="Pfam" id="PF00089">
    <property type="entry name" value="Trypsin"/>
    <property type="match status" value="1"/>
</dbReference>
<feature type="domain" description="Peptidase S1" evidence="2">
    <location>
        <begin position="1"/>
        <end position="154"/>
    </location>
</feature>
<feature type="non-terminal residue" evidence="3">
    <location>
        <position position="1"/>
    </location>
</feature>
<dbReference type="PROSITE" id="PS50240">
    <property type="entry name" value="TRYPSIN_DOM"/>
    <property type="match status" value="1"/>
</dbReference>
<dbReference type="InterPro" id="IPR018114">
    <property type="entry name" value="TRYPSIN_HIS"/>
</dbReference>